<dbReference type="Gene3D" id="3.10.620.30">
    <property type="match status" value="1"/>
</dbReference>
<keyword evidence="1" id="KW-0732">Signal</keyword>
<dbReference type="InterPro" id="IPR002931">
    <property type="entry name" value="Transglutaminase-like"/>
</dbReference>
<evidence type="ECO:0000313" key="5">
    <source>
        <dbReference type="Proteomes" id="UP000316330"/>
    </source>
</evidence>
<dbReference type="AlphaFoldDB" id="A0A559JGW8"/>
<dbReference type="Gene3D" id="3.30.457.10">
    <property type="entry name" value="Copper amine oxidase-like, N-terminal domain"/>
    <property type="match status" value="1"/>
</dbReference>
<evidence type="ECO:0000313" key="4">
    <source>
        <dbReference type="EMBL" id="TVX99108.1"/>
    </source>
</evidence>
<feature type="signal peptide" evidence="1">
    <location>
        <begin position="1"/>
        <end position="25"/>
    </location>
</feature>
<gene>
    <name evidence="4" type="ORF">FPZ45_14335</name>
</gene>
<dbReference type="InterPro" id="IPR052557">
    <property type="entry name" value="CAP/Cytokinesis_protein"/>
</dbReference>
<keyword evidence="5" id="KW-1185">Reference proteome</keyword>
<organism evidence="4 5">
    <name type="scientific">Cohnella terricola</name>
    <dbReference type="NCBI Taxonomy" id="1289167"/>
    <lineage>
        <taxon>Bacteria</taxon>
        <taxon>Bacillati</taxon>
        <taxon>Bacillota</taxon>
        <taxon>Bacilli</taxon>
        <taxon>Bacillales</taxon>
        <taxon>Paenibacillaceae</taxon>
        <taxon>Cohnella</taxon>
    </lineage>
</organism>
<dbReference type="InterPro" id="IPR036582">
    <property type="entry name" value="Mao_N_sf"/>
</dbReference>
<dbReference type="GO" id="GO:0005737">
    <property type="term" value="C:cytoplasm"/>
    <property type="evidence" value="ECO:0007669"/>
    <property type="project" value="TreeGrafter"/>
</dbReference>
<dbReference type="InterPro" id="IPR012854">
    <property type="entry name" value="Cu_amine_oxidase-like_N"/>
</dbReference>
<dbReference type="PANTHER" id="PTHR46333:SF2">
    <property type="entry name" value="CYTOKINESIS PROTEIN 3"/>
    <property type="match status" value="1"/>
</dbReference>
<sequence length="829" mass="91913">MLLKSVKITLFFTMLVAIFANPVHAATPPKIALGEALSVQTNNDKAANRTDQTRNATMPKRVALDHKRNAFQVDNDYYELGKGTPAELPNLFEGHLLIPIKPLASIFQGTYSLDQKTKTAVLTIDQVRFEFKLYSKSAKVNGKSITLPYEARLDQGIVKVPATVFEGKLNRYDVIVYDNKAMVFREKGKVDFFDAKGKKIGLTGTFLEAPWAEEVKASVLPVTRQVDKIADRIVAQISTPGMTDYEKVLAVNKYLVENVKYNRKYVGAHDALLHGEAVCNGFAYGAKILLEKMGVEVIYISGIVNAYGDIDRYELLNYSEQLHAWNLVKLGGKYYHLDTTWNQGNINGENIASAQYDNFLLADWQIEKHHIWRKGFYPASPDAFNDPQTVQQLKEKGYPVVVGTIKLSGNEAAKEDVYANISISSQGRPAPGARFLKYNQVVKIKKGARESGFSLILDKGYAQEQLQISGKNVVPDGKGGFKHGVYYSAATDGTTDNFQIVLSPEATQSIQGRMVLPAGVTLKQPLPYTVKVMIYEPQNGGYSIHENAMMEAVGTIQPGEQEAKLSFTGAPLPNGPYFYNIRYFFAETYAGETLVQLPVQHSGAIDGRGNAVAEDYKVDGSAFPLQNIVIPLPVNSAWSPASPDAGKVKIDTGIVEELKEKLKAHHIGNHASLAKLKTVQDAQALEKAKPVEVDRNGTIYYSEQSPSGIEVFRSYGVSSQTKALQYNISFNRLNLTKDNYAEVIRALNKYHRDALGMPNEAEIQVNKDNQTKKFDAVDKADLFEQIQKGYAQVSFVYKKDNMTYQVTLYGFSYDKSVSISTNVLIPVGK</sequence>
<evidence type="ECO:0008006" key="6">
    <source>
        <dbReference type="Google" id="ProtNLM"/>
    </source>
</evidence>
<feature type="chain" id="PRO_5021951117" description="Transglutaminase-like domain-containing protein" evidence="1">
    <location>
        <begin position="26"/>
        <end position="829"/>
    </location>
</feature>
<dbReference type="Proteomes" id="UP000316330">
    <property type="component" value="Unassembled WGS sequence"/>
</dbReference>
<feature type="domain" description="Copper amine oxidase-like N-terminal" evidence="3">
    <location>
        <begin position="89"/>
        <end position="170"/>
    </location>
</feature>
<accession>A0A559JGW8</accession>
<dbReference type="OrthoDB" id="9788327at2"/>
<evidence type="ECO:0000259" key="3">
    <source>
        <dbReference type="Pfam" id="PF07833"/>
    </source>
</evidence>
<reference evidence="4 5" key="1">
    <citation type="submission" date="2019-07" db="EMBL/GenBank/DDBJ databases">
        <authorList>
            <person name="Kim J."/>
        </authorList>
    </citation>
    <scope>NUCLEOTIDE SEQUENCE [LARGE SCALE GENOMIC DNA]</scope>
    <source>
        <strain evidence="4 5">G13</strain>
    </source>
</reference>
<dbReference type="PANTHER" id="PTHR46333">
    <property type="entry name" value="CYTOKINESIS PROTEIN 3"/>
    <property type="match status" value="1"/>
</dbReference>
<protein>
    <recommendedName>
        <fullName evidence="6">Transglutaminase-like domain-containing protein</fullName>
    </recommendedName>
</protein>
<dbReference type="SUPFAM" id="SSF55383">
    <property type="entry name" value="Copper amine oxidase, domain N"/>
    <property type="match status" value="1"/>
</dbReference>
<proteinExistence type="predicted"/>
<dbReference type="InterPro" id="IPR038765">
    <property type="entry name" value="Papain-like_cys_pep_sf"/>
</dbReference>
<comment type="caution">
    <text evidence="4">The sequence shown here is derived from an EMBL/GenBank/DDBJ whole genome shotgun (WGS) entry which is preliminary data.</text>
</comment>
<dbReference type="Pfam" id="PF07833">
    <property type="entry name" value="Cu_amine_oxidN1"/>
    <property type="match status" value="1"/>
</dbReference>
<evidence type="ECO:0000259" key="2">
    <source>
        <dbReference type="Pfam" id="PF01841"/>
    </source>
</evidence>
<evidence type="ECO:0000256" key="1">
    <source>
        <dbReference type="SAM" id="SignalP"/>
    </source>
</evidence>
<dbReference type="Pfam" id="PF01841">
    <property type="entry name" value="Transglut_core"/>
    <property type="match status" value="1"/>
</dbReference>
<feature type="domain" description="Transglutaminase-like" evidence="2">
    <location>
        <begin position="233"/>
        <end position="338"/>
    </location>
</feature>
<dbReference type="EMBL" id="VNJJ01000007">
    <property type="protein sequence ID" value="TVX99108.1"/>
    <property type="molecule type" value="Genomic_DNA"/>
</dbReference>
<dbReference type="RefSeq" id="WP_144702960.1">
    <property type="nucleotide sequence ID" value="NZ_VNJJ01000007.1"/>
</dbReference>
<dbReference type="SUPFAM" id="SSF54001">
    <property type="entry name" value="Cysteine proteinases"/>
    <property type="match status" value="1"/>
</dbReference>
<name>A0A559JGW8_9BACL</name>